<accession>A0A9X9XGD4</accession>
<proteinExistence type="predicted"/>
<protein>
    <submittedName>
        <fullName evidence="1">Uncharacterized protein</fullName>
    </submittedName>
</protein>
<comment type="caution">
    <text evidence="1">The sequence shown here is derived from an EMBL/GenBank/DDBJ whole genome shotgun (WGS) entry which is preliminary data.</text>
</comment>
<dbReference type="AlphaFoldDB" id="A0A9X9XGD4"/>
<evidence type="ECO:0000313" key="1">
    <source>
        <dbReference type="EMBL" id="MBR0682770.1"/>
    </source>
</evidence>
<name>A0A9X9XGD4_9PROT</name>
<reference evidence="1" key="2">
    <citation type="journal article" date="2021" name="Syst. Appl. Microbiol.">
        <title>Roseomonas hellenica sp. nov., isolated from roots of wild-growing Alkanna tinctoria.</title>
        <authorList>
            <person name="Rat A."/>
            <person name="Naranjo H.D."/>
            <person name="Lebbe L."/>
            <person name="Cnockaert M."/>
            <person name="Krigas N."/>
            <person name="Grigoriadou K."/>
            <person name="Maloupa E."/>
            <person name="Willems A."/>
        </authorList>
    </citation>
    <scope>NUCLEOTIDE SEQUENCE</scope>
    <source>
        <strain evidence="1">LMG 31228</strain>
    </source>
</reference>
<sequence>MPQIDTARLQQIEGVPLSTGAHDPDSGAMCVMEAVAFVAGEPWSDSPACACPVIAAFCRAWNDGLPDDERNALLRPLIPRLVGTRGSRALEHRRALMAADYLVREHTSAWLRLAGLTTQADALSSLPEITDMAQVPSIRGAIEAARADAMKARDAARAAAWAAARDAAWDALAPTRLVLQQSAVRLVERMIEAREPA</sequence>
<reference evidence="1" key="1">
    <citation type="submission" date="2020-01" db="EMBL/GenBank/DDBJ databases">
        <authorList>
            <person name="Rat A."/>
        </authorList>
    </citation>
    <scope>NUCLEOTIDE SEQUENCE</scope>
    <source>
        <strain evidence="1">LMG 31228</strain>
    </source>
</reference>
<dbReference type="Proteomes" id="UP001138709">
    <property type="component" value="Unassembled WGS sequence"/>
</dbReference>
<evidence type="ECO:0000313" key="2">
    <source>
        <dbReference type="Proteomes" id="UP001138709"/>
    </source>
</evidence>
<organism evidence="1 2">
    <name type="scientific">Neoroseomonas eburnea</name>
    <dbReference type="NCBI Taxonomy" id="1346889"/>
    <lineage>
        <taxon>Bacteria</taxon>
        <taxon>Pseudomonadati</taxon>
        <taxon>Pseudomonadota</taxon>
        <taxon>Alphaproteobacteria</taxon>
        <taxon>Acetobacterales</taxon>
        <taxon>Acetobacteraceae</taxon>
        <taxon>Neoroseomonas</taxon>
    </lineage>
</organism>
<dbReference type="RefSeq" id="WP_211848307.1">
    <property type="nucleotide sequence ID" value="NZ_JAAEDL010000022.1"/>
</dbReference>
<dbReference type="EMBL" id="JAAEDL010000022">
    <property type="protein sequence ID" value="MBR0682770.1"/>
    <property type="molecule type" value="Genomic_DNA"/>
</dbReference>
<keyword evidence="2" id="KW-1185">Reference proteome</keyword>
<gene>
    <name evidence="1" type="ORF">GXW74_19920</name>
</gene>